<evidence type="ECO:0000313" key="2">
    <source>
        <dbReference type="Proteomes" id="UP000499080"/>
    </source>
</evidence>
<proteinExistence type="predicted"/>
<sequence length="80" mass="9068">MGDLVILNHHQMIRTTLELAPFLQASEPHQEEGVWATAYDFVCNRPHDGSSLEWGFEPVALRPRDHTTRPSRSLEKSGSL</sequence>
<dbReference type="Proteomes" id="UP000499080">
    <property type="component" value="Unassembled WGS sequence"/>
</dbReference>
<keyword evidence="2" id="KW-1185">Reference proteome</keyword>
<dbReference type="AlphaFoldDB" id="A0A4Y2KYN1"/>
<reference evidence="1 2" key="1">
    <citation type="journal article" date="2019" name="Sci. Rep.">
        <title>Orb-weaving spider Araneus ventricosus genome elucidates the spidroin gene catalogue.</title>
        <authorList>
            <person name="Kono N."/>
            <person name="Nakamura H."/>
            <person name="Ohtoshi R."/>
            <person name="Moran D.A.P."/>
            <person name="Shinohara A."/>
            <person name="Yoshida Y."/>
            <person name="Fujiwara M."/>
            <person name="Mori M."/>
            <person name="Tomita M."/>
            <person name="Arakawa K."/>
        </authorList>
    </citation>
    <scope>NUCLEOTIDE SEQUENCE [LARGE SCALE GENOMIC DNA]</scope>
</reference>
<organism evidence="1 2">
    <name type="scientific">Araneus ventricosus</name>
    <name type="common">Orbweaver spider</name>
    <name type="synonym">Epeira ventricosa</name>
    <dbReference type="NCBI Taxonomy" id="182803"/>
    <lineage>
        <taxon>Eukaryota</taxon>
        <taxon>Metazoa</taxon>
        <taxon>Ecdysozoa</taxon>
        <taxon>Arthropoda</taxon>
        <taxon>Chelicerata</taxon>
        <taxon>Arachnida</taxon>
        <taxon>Araneae</taxon>
        <taxon>Araneomorphae</taxon>
        <taxon>Entelegynae</taxon>
        <taxon>Araneoidea</taxon>
        <taxon>Araneidae</taxon>
        <taxon>Araneus</taxon>
    </lineage>
</organism>
<evidence type="ECO:0000313" key="1">
    <source>
        <dbReference type="EMBL" id="GBN07418.1"/>
    </source>
</evidence>
<protein>
    <submittedName>
        <fullName evidence="1">Uncharacterized protein</fullName>
    </submittedName>
</protein>
<accession>A0A4Y2KYN1</accession>
<dbReference type="EMBL" id="BGPR01005157">
    <property type="protein sequence ID" value="GBN07418.1"/>
    <property type="molecule type" value="Genomic_DNA"/>
</dbReference>
<comment type="caution">
    <text evidence="1">The sequence shown here is derived from an EMBL/GenBank/DDBJ whole genome shotgun (WGS) entry which is preliminary data.</text>
</comment>
<gene>
    <name evidence="1" type="ORF">AVEN_160945_1</name>
</gene>
<name>A0A4Y2KYN1_ARAVE</name>